<evidence type="ECO:0000313" key="4">
    <source>
        <dbReference type="Proteomes" id="UP000056090"/>
    </source>
</evidence>
<dbReference type="InterPro" id="IPR051159">
    <property type="entry name" value="Hexapeptide_acetyltransf"/>
</dbReference>
<dbReference type="EMBL" id="CP008849">
    <property type="protein sequence ID" value="AIF99565.1"/>
    <property type="molecule type" value="Genomic_DNA"/>
</dbReference>
<dbReference type="PANTHER" id="PTHR23416">
    <property type="entry name" value="SIALIC ACID SYNTHASE-RELATED"/>
    <property type="match status" value="1"/>
</dbReference>
<accession>A0A075P3K2</accession>
<proteinExistence type="inferred from homology"/>
<dbReference type="InterPro" id="IPR001451">
    <property type="entry name" value="Hexapep"/>
</dbReference>
<dbReference type="GO" id="GO:0008374">
    <property type="term" value="F:O-acyltransferase activity"/>
    <property type="evidence" value="ECO:0007669"/>
    <property type="project" value="TreeGrafter"/>
</dbReference>
<dbReference type="GeneID" id="78255859"/>
<name>A0A075P3K2_9ALTE</name>
<protein>
    <submittedName>
        <fullName evidence="3">Acetyltransferase</fullName>
    </submittedName>
</protein>
<dbReference type="GO" id="GO:0005829">
    <property type="term" value="C:cytosol"/>
    <property type="evidence" value="ECO:0007669"/>
    <property type="project" value="TreeGrafter"/>
</dbReference>
<dbReference type="PANTHER" id="PTHR23416:SF23">
    <property type="entry name" value="ACETYLTRANSFERASE C18B11.09C-RELATED"/>
    <property type="match status" value="1"/>
</dbReference>
<dbReference type="SUPFAM" id="SSF51161">
    <property type="entry name" value="Trimeric LpxA-like enzymes"/>
    <property type="match status" value="1"/>
</dbReference>
<evidence type="ECO:0000313" key="3">
    <source>
        <dbReference type="EMBL" id="AIF99565.1"/>
    </source>
</evidence>
<evidence type="ECO:0000256" key="2">
    <source>
        <dbReference type="ARBA" id="ARBA00022679"/>
    </source>
</evidence>
<dbReference type="KEGG" id="aal:EP13_13195"/>
<gene>
    <name evidence="3" type="ORF">EP13_13195</name>
</gene>
<comment type="similarity">
    <text evidence="1">Belongs to the transferase hexapeptide repeat family.</text>
</comment>
<dbReference type="Gene3D" id="2.160.10.10">
    <property type="entry name" value="Hexapeptide repeat proteins"/>
    <property type="match status" value="1"/>
</dbReference>
<keyword evidence="2 3" id="KW-0808">Transferase</keyword>
<organism evidence="3 4">
    <name type="scientific">Alteromonas australica</name>
    <dbReference type="NCBI Taxonomy" id="589873"/>
    <lineage>
        <taxon>Bacteria</taxon>
        <taxon>Pseudomonadati</taxon>
        <taxon>Pseudomonadota</taxon>
        <taxon>Gammaproteobacteria</taxon>
        <taxon>Alteromonadales</taxon>
        <taxon>Alteromonadaceae</taxon>
        <taxon>Alteromonas/Salinimonas group</taxon>
        <taxon>Alteromonas</taxon>
    </lineage>
</organism>
<dbReference type="InterPro" id="IPR011004">
    <property type="entry name" value="Trimer_LpxA-like_sf"/>
</dbReference>
<dbReference type="Pfam" id="PF14602">
    <property type="entry name" value="Hexapep_2"/>
    <property type="match status" value="1"/>
</dbReference>
<keyword evidence="4" id="KW-1185">Reference proteome</keyword>
<dbReference type="AlphaFoldDB" id="A0A075P3K2"/>
<sequence>MKKIIKTAFFTLFACLMLPIVALFYLLALGGNKDELLASFSQGLSLIPGKIGCYLRSAFYRFTLTHCAPNALVGFNTLLSQTDCTIEQGVYVGPQGNIGSCRIGANTLLGSGVHVMSGKGQHNFERNDVPIKDQGGHLTKVDIGSNCWVGNGALIMADIGDGSVIAAGSVVVDAIPANAIAVGNPAKVIKFRGE</sequence>
<reference evidence="3 4" key="1">
    <citation type="submission" date="2014-06" db="EMBL/GenBank/DDBJ databases">
        <title>Genomes of Alteromonas australica, a world apart.</title>
        <authorList>
            <person name="Gonzaga A."/>
            <person name="Lopez-Perez M."/>
            <person name="Rodriguez-Valera F."/>
        </authorList>
    </citation>
    <scope>NUCLEOTIDE SEQUENCE [LARGE SCALE GENOMIC DNA]</scope>
    <source>
        <strain evidence="3 4">H 17</strain>
    </source>
</reference>
<dbReference type="Proteomes" id="UP000056090">
    <property type="component" value="Chromosome"/>
</dbReference>
<dbReference type="RefSeq" id="WP_044057646.1">
    <property type="nucleotide sequence ID" value="NZ_CBCSKJ010000002.1"/>
</dbReference>
<evidence type="ECO:0000256" key="1">
    <source>
        <dbReference type="ARBA" id="ARBA00007274"/>
    </source>
</evidence>
<dbReference type="eggNOG" id="COG0110">
    <property type="taxonomic scope" value="Bacteria"/>
</dbReference>
<dbReference type="CDD" id="cd04647">
    <property type="entry name" value="LbH_MAT_like"/>
    <property type="match status" value="1"/>
</dbReference>